<sequence>MTDNTSFTKPIRDTPGPISQTLEVPTGMEVATFGGGCFWGIEHIFRKYFTNKGLLDARVGYTGGNNASPSYKEVKSSTTNHAEVVQILFDPSQVSFETLTDFFFRIHDPTTLNKQGDEDIGTQYRSVIFIHGDKQMRTALDTKARMQTEFYPNNTIVTLIEPIKIFWDAETYHQLYLDKNPMADTCPTHFLRTTPKK</sequence>
<dbReference type="EC" id="1.8.4.11" evidence="2"/>
<dbReference type="HAMAP" id="MF_01401">
    <property type="entry name" value="MsrA"/>
    <property type="match status" value="1"/>
</dbReference>
<accession>A0A1E3PK07</accession>
<dbReference type="STRING" id="857566.A0A1E3PK07"/>
<dbReference type="Pfam" id="PF01625">
    <property type="entry name" value="PMSR"/>
    <property type="match status" value="1"/>
</dbReference>
<keyword evidence="3" id="KW-0560">Oxidoreductase</keyword>
<comment type="similarity">
    <text evidence="1">Belongs to the MsrA Met sulfoxide reductase family.</text>
</comment>
<keyword evidence="7" id="KW-1185">Reference proteome</keyword>
<dbReference type="NCBIfam" id="TIGR00401">
    <property type="entry name" value="msrA"/>
    <property type="match status" value="1"/>
</dbReference>
<feature type="domain" description="Peptide methionine sulphoxide reductase MsrA" evidence="5">
    <location>
        <begin position="31"/>
        <end position="183"/>
    </location>
</feature>
<evidence type="ECO:0000313" key="7">
    <source>
        <dbReference type="Proteomes" id="UP000095009"/>
    </source>
</evidence>
<dbReference type="PANTHER" id="PTHR43774:SF1">
    <property type="entry name" value="PEPTIDE METHIONINE SULFOXIDE REDUCTASE MSRA 2"/>
    <property type="match status" value="1"/>
</dbReference>
<dbReference type="SUPFAM" id="SSF55068">
    <property type="entry name" value="Peptide methionine sulfoxide reductase"/>
    <property type="match status" value="1"/>
</dbReference>
<name>A0A1E3PK07_9ASCO</name>
<dbReference type="Gene3D" id="3.30.1060.10">
    <property type="entry name" value="Peptide methionine sulphoxide reductase MsrA"/>
    <property type="match status" value="1"/>
</dbReference>
<proteinExistence type="inferred from homology"/>
<evidence type="ECO:0000256" key="3">
    <source>
        <dbReference type="ARBA" id="ARBA00023002"/>
    </source>
</evidence>
<dbReference type="InterPro" id="IPR002569">
    <property type="entry name" value="Met_Sox_Rdtase_MsrA_dom"/>
</dbReference>
<protein>
    <recommendedName>
        <fullName evidence="2">peptide-methionine (S)-S-oxide reductase</fullName>
        <ecNumber evidence="2">1.8.4.11</ecNumber>
    </recommendedName>
    <alternativeName>
        <fullName evidence="4">Peptide-methionine (S)-S-oxide reductase</fullName>
    </alternativeName>
</protein>
<evidence type="ECO:0000256" key="4">
    <source>
        <dbReference type="ARBA" id="ARBA00030643"/>
    </source>
</evidence>
<evidence type="ECO:0000313" key="6">
    <source>
        <dbReference type="EMBL" id="ODQ65640.1"/>
    </source>
</evidence>
<organism evidence="6 7">
    <name type="scientific">Nadsonia fulvescens var. elongata DSM 6958</name>
    <dbReference type="NCBI Taxonomy" id="857566"/>
    <lineage>
        <taxon>Eukaryota</taxon>
        <taxon>Fungi</taxon>
        <taxon>Dikarya</taxon>
        <taxon>Ascomycota</taxon>
        <taxon>Saccharomycotina</taxon>
        <taxon>Dipodascomycetes</taxon>
        <taxon>Dipodascales</taxon>
        <taxon>Dipodascales incertae sedis</taxon>
        <taxon>Nadsonia</taxon>
    </lineage>
</organism>
<reference evidence="6 7" key="1">
    <citation type="journal article" date="2016" name="Proc. Natl. Acad. Sci. U.S.A.">
        <title>Comparative genomics of biotechnologically important yeasts.</title>
        <authorList>
            <person name="Riley R."/>
            <person name="Haridas S."/>
            <person name="Wolfe K.H."/>
            <person name="Lopes M.R."/>
            <person name="Hittinger C.T."/>
            <person name="Goeker M."/>
            <person name="Salamov A.A."/>
            <person name="Wisecaver J.H."/>
            <person name="Long T.M."/>
            <person name="Calvey C.H."/>
            <person name="Aerts A.L."/>
            <person name="Barry K.W."/>
            <person name="Choi C."/>
            <person name="Clum A."/>
            <person name="Coughlan A.Y."/>
            <person name="Deshpande S."/>
            <person name="Douglass A.P."/>
            <person name="Hanson S.J."/>
            <person name="Klenk H.-P."/>
            <person name="LaButti K.M."/>
            <person name="Lapidus A."/>
            <person name="Lindquist E.A."/>
            <person name="Lipzen A.M."/>
            <person name="Meier-Kolthoff J.P."/>
            <person name="Ohm R.A."/>
            <person name="Otillar R.P."/>
            <person name="Pangilinan J.L."/>
            <person name="Peng Y."/>
            <person name="Rokas A."/>
            <person name="Rosa C.A."/>
            <person name="Scheuner C."/>
            <person name="Sibirny A.A."/>
            <person name="Slot J.C."/>
            <person name="Stielow J.B."/>
            <person name="Sun H."/>
            <person name="Kurtzman C.P."/>
            <person name="Blackwell M."/>
            <person name="Grigoriev I.V."/>
            <person name="Jeffries T.W."/>
        </authorList>
    </citation>
    <scope>NUCLEOTIDE SEQUENCE [LARGE SCALE GENOMIC DNA]</scope>
    <source>
        <strain evidence="6 7">DSM 6958</strain>
    </source>
</reference>
<dbReference type="OrthoDB" id="77405at2759"/>
<evidence type="ECO:0000259" key="5">
    <source>
        <dbReference type="Pfam" id="PF01625"/>
    </source>
</evidence>
<dbReference type="PANTHER" id="PTHR43774">
    <property type="entry name" value="PEPTIDE METHIONINE SULFOXIDE REDUCTASE"/>
    <property type="match status" value="1"/>
</dbReference>
<evidence type="ECO:0000256" key="1">
    <source>
        <dbReference type="ARBA" id="ARBA00005591"/>
    </source>
</evidence>
<dbReference type="AlphaFoldDB" id="A0A1E3PK07"/>
<gene>
    <name evidence="6" type="ORF">NADFUDRAFT_50924</name>
</gene>
<evidence type="ECO:0000256" key="2">
    <source>
        <dbReference type="ARBA" id="ARBA00012502"/>
    </source>
</evidence>
<dbReference type="GO" id="GO:0008113">
    <property type="term" value="F:peptide-methionine (S)-S-oxide reductase activity"/>
    <property type="evidence" value="ECO:0007669"/>
    <property type="project" value="UniProtKB-EC"/>
</dbReference>
<dbReference type="Proteomes" id="UP000095009">
    <property type="component" value="Unassembled WGS sequence"/>
</dbReference>
<dbReference type="EMBL" id="KV454409">
    <property type="protein sequence ID" value="ODQ65640.1"/>
    <property type="molecule type" value="Genomic_DNA"/>
</dbReference>
<dbReference type="InterPro" id="IPR036509">
    <property type="entry name" value="Met_Sox_Rdtase_MsrA_sf"/>
</dbReference>